<evidence type="ECO:0000256" key="1">
    <source>
        <dbReference type="ARBA" id="ARBA00004141"/>
    </source>
</evidence>
<evidence type="ECO:0000259" key="10">
    <source>
        <dbReference type="Pfam" id="PF05154"/>
    </source>
</evidence>
<evidence type="ECO:0000256" key="8">
    <source>
        <dbReference type="SAM" id="MobiDB-lite"/>
    </source>
</evidence>
<evidence type="ECO:0000256" key="4">
    <source>
        <dbReference type="ARBA" id="ARBA00022729"/>
    </source>
</evidence>
<dbReference type="AlphaFoldDB" id="A0AAD5K8Y8"/>
<keyword evidence="12" id="KW-1185">Reference proteome</keyword>
<comment type="similarity">
    <text evidence="2">Belongs to the TM2 family.</text>
</comment>
<keyword evidence="5 9" id="KW-1133">Transmembrane helix</keyword>
<feature type="transmembrane region" description="Helical" evidence="9">
    <location>
        <begin position="60"/>
        <end position="83"/>
    </location>
</feature>
<evidence type="ECO:0000256" key="3">
    <source>
        <dbReference type="ARBA" id="ARBA00022692"/>
    </source>
</evidence>
<keyword evidence="6 9" id="KW-0472">Membrane</keyword>
<evidence type="ECO:0000256" key="9">
    <source>
        <dbReference type="SAM" id="Phobius"/>
    </source>
</evidence>
<dbReference type="PANTHER" id="PTHR21016">
    <property type="entry name" value="BETA-AMYLOID BINDING PROTEIN-RELATED"/>
    <property type="match status" value="1"/>
</dbReference>
<feature type="compositionally biased region" description="Low complexity" evidence="8">
    <location>
        <begin position="28"/>
        <end position="41"/>
    </location>
</feature>
<sequence length="182" mass="20669">MSLSFLANYGGITSNPAQRQRLEDDVENTSNTATNNQQSRQSSWRKKVQCILDTHYRRTFGVSFVTIVTAFFATLLYCLWTHVYHSDANNTLNDDQCVSDRNWPTTLFISICFGSLGADRFYLGYTYLGVLKAFTEGLNGIWWAVDVVLILLNEINDYPNGCQLPGEMTSGIYSFLKEMLLN</sequence>
<dbReference type="InterPro" id="IPR050932">
    <property type="entry name" value="TM2D1-3-like"/>
</dbReference>
<keyword evidence="7" id="KW-0325">Glycoprotein</keyword>
<dbReference type="Proteomes" id="UP001209540">
    <property type="component" value="Unassembled WGS sequence"/>
</dbReference>
<keyword evidence="3 9" id="KW-0812">Transmembrane</keyword>
<dbReference type="GO" id="GO:0016020">
    <property type="term" value="C:membrane"/>
    <property type="evidence" value="ECO:0007669"/>
    <property type="project" value="UniProtKB-SubCell"/>
</dbReference>
<accession>A0AAD5K8Y8</accession>
<dbReference type="InterPro" id="IPR007829">
    <property type="entry name" value="TM2"/>
</dbReference>
<feature type="domain" description="TM2" evidence="10">
    <location>
        <begin position="100"/>
        <end position="148"/>
    </location>
</feature>
<evidence type="ECO:0000256" key="2">
    <source>
        <dbReference type="ARBA" id="ARBA00008284"/>
    </source>
</evidence>
<feature type="transmembrane region" description="Helical" evidence="9">
    <location>
        <begin position="103"/>
        <end position="123"/>
    </location>
</feature>
<dbReference type="EMBL" id="JAIXMP010000021">
    <property type="protein sequence ID" value="KAI9256570.1"/>
    <property type="molecule type" value="Genomic_DNA"/>
</dbReference>
<feature type="region of interest" description="Disordered" evidence="8">
    <location>
        <begin position="17"/>
        <end position="41"/>
    </location>
</feature>
<evidence type="ECO:0000313" key="12">
    <source>
        <dbReference type="Proteomes" id="UP001209540"/>
    </source>
</evidence>
<comment type="subcellular location">
    <subcellularLocation>
        <location evidence="1">Membrane</location>
        <topology evidence="1">Multi-pass membrane protein</topology>
    </subcellularLocation>
</comment>
<evidence type="ECO:0000256" key="6">
    <source>
        <dbReference type="ARBA" id="ARBA00023136"/>
    </source>
</evidence>
<dbReference type="PANTHER" id="PTHR21016:SF7">
    <property type="entry name" value="TM2 DOMAIN-CONTAINING PROTEIN 3"/>
    <property type="match status" value="1"/>
</dbReference>
<evidence type="ECO:0000313" key="11">
    <source>
        <dbReference type="EMBL" id="KAI9256570.1"/>
    </source>
</evidence>
<keyword evidence="4" id="KW-0732">Signal</keyword>
<reference evidence="11" key="2">
    <citation type="submission" date="2023-02" db="EMBL/GenBank/DDBJ databases">
        <authorList>
            <consortium name="DOE Joint Genome Institute"/>
            <person name="Mondo S.J."/>
            <person name="Chang Y."/>
            <person name="Wang Y."/>
            <person name="Ahrendt S."/>
            <person name="Andreopoulos W."/>
            <person name="Barry K."/>
            <person name="Beard J."/>
            <person name="Benny G.L."/>
            <person name="Blankenship S."/>
            <person name="Bonito G."/>
            <person name="Cuomo C."/>
            <person name="Desiro A."/>
            <person name="Gervers K.A."/>
            <person name="Hundley H."/>
            <person name="Kuo A."/>
            <person name="LaButti K."/>
            <person name="Lang B.F."/>
            <person name="Lipzen A."/>
            <person name="O'Donnell K."/>
            <person name="Pangilinan J."/>
            <person name="Reynolds N."/>
            <person name="Sandor L."/>
            <person name="Smith M.W."/>
            <person name="Tsang A."/>
            <person name="Grigoriev I.V."/>
            <person name="Stajich J.E."/>
            <person name="Spatafora J.W."/>
        </authorList>
    </citation>
    <scope>NUCLEOTIDE SEQUENCE</scope>
    <source>
        <strain evidence="11">RSA 2281</strain>
    </source>
</reference>
<proteinExistence type="inferred from homology"/>
<evidence type="ECO:0000256" key="5">
    <source>
        <dbReference type="ARBA" id="ARBA00022989"/>
    </source>
</evidence>
<name>A0AAD5K8Y8_9FUNG</name>
<dbReference type="Pfam" id="PF05154">
    <property type="entry name" value="TM2"/>
    <property type="match status" value="1"/>
</dbReference>
<comment type="caution">
    <text evidence="11">The sequence shown here is derived from an EMBL/GenBank/DDBJ whole genome shotgun (WGS) entry which is preliminary data.</text>
</comment>
<evidence type="ECO:0000256" key="7">
    <source>
        <dbReference type="ARBA" id="ARBA00023180"/>
    </source>
</evidence>
<organism evidence="11 12">
    <name type="scientific">Phascolomyces articulosus</name>
    <dbReference type="NCBI Taxonomy" id="60185"/>
    <lineage>
        <taxon>Eukaryota</taxon>
        <taxon>Fungi</taxon>
        <taxon>Fungi incertae sedis</taxon>
        <taxon>Mucoromycota</taxon>
        <taxon>Mucoromycotina</taxon>
        <taxon>Mucoromycetes</taxon>
        <taxon>Mucorales</taxon>
        <taxon>Lichtheimiaceae</taxon>
        <taxon>Phascolomyces</taxon>
    </lineage>
</organism>
<protein>
    <recommendedName>
        <fullName evidence="10">TM2 domain-containing protein</fullName>
    </recommendedName>
</protein>
<reference evidence="11" key="1">
    <citation type="journal article" date="2022" name="IScience">
        <title>Evolution of zygomycete secretomes and the origins of terrestrial fungal ecologies.</title>
        <authorList>
            <person name="Chang Y."/>
            <person name="Wang Y."/>
            <person name="Mondo S."/>
            <person name="Ahrendt S."/>
            <person name="Andreopoulos W."/>
            <person name="Barry K."/>
            <person name="Beard J."/>
            <person name="Benny G.L."/>
            <person name="Blankenship S."/>
            <person name="Bonito G."/>
            <person name="Cuomo C."/>
            <person name="Desiro A."/>
            <person name="Gervers K.A."/>
            <person name="Hundley H."/>
            <person name="Kuo A."/>
            <person name="LaButti K."/>
            <person name="Lang B.F."/>
            <person name="Lipzen A."/>
            <person name="O'Donnell K."/>
            <person name="Pangilinan J."/>
            <person name="Reynolds N."/>
            <person name="Sandor L."/>
            <person name="Smith M.E."/>
            <person name="Tsang A."/>
            <person name="Grigoriev I.V."/>
            <person name="Stajich J.E."/>
            <person name="Spatafora J.W."/>
        </authorList>
    </citation>
    <scope>NUCLEOTIDE SEQUENCE</scope>
    <source>
        <strain evidence="11">RSA 2281</strain>
    </source>
</reference>
<gene>
    <name evidence="11" type="ORF">BDA99DRAFT_441797</name>
</gene>